<dbReference type="Pfam" id="PF18701">
    <property type="entry name" value="DUF5641"/>
    <property type="match status" value="1"/>
</dbReference>
<evidence type="ECO:0000313" key="3">
    <source>
        <dbReference type="Proteomes" id="UP000887159"/>
    </source>
</evidence>
<protein>
    <submittedName>
        <fullName evidence="2">Integrase catalytic domain-containing protein</fullName>
    </submittedName>
</protein>
<evidence type="ECO:0000313" key="2">
    <source>
        <dbReference type="EMBL" id="GFY35627.1"/>
    </source>
</evidence>
<dbReference type="Proteomes" id="UP000887159">
    <property type="component" value="Unassembled WGS sequence"/>
</dbReference>
<dbReference type="PANTHER" id="PTHR47331">
    <property type="entry name" value="PHD-TYPE DOMAIN-CONTAINING PROTEIN"/>
    <property type="match status" value="1"/>
</dbReference>
<dbReference type="EMBL" id="BMAU01021433">
    <property type="protein sequence ID" value="GFY35627.1"/>
    <property type="molecule type" value="Genomic_DNA"/>
</dbReference>
<keyword evidence="3" id="KW-1185">Reference proteome</keyword>
<gene>
    <name evidence="2" type="primary">AVEN_37530_1</name>
    <name evidence="2" type="ORF">TNCV_2619181</name>
</gene>
<reference evidence="2" key="1">
    <citation type="submission" date="2020-08" db="EMBL/GenBank/DDBJ databases">
        <title>Multicomponent nature underlies the extraordinary mechanical properties of spider dragline silk.</title>
        <authorList>
            <person name="Kono N."/>
            <person name="Nakamura H."/>
            <person name="Mori M."/>
            <person name="Yoshida Y."/>
            <person name="Ohtoshi R."/>
            <person name="Malay A.D."/>
            <person name="Moran D.A.P."/>
            <person name="Tomita M."/>
            <person name="Numata K."/>
            <person name="Arakawa K."/>
        </authorList>
    </citation>
    <scope>NUCLEOTIDE SEQUENCE</scope>
</reference>
<comment type="caution">
    <text evidence="2">The sequence shown here is derived from an EMBL/GenBank/DDBJ whole genome shotgun (WGS) entry which is preliminary data.</text>
</comment>
<dbReference type="PROSITE" id="PS00018">
    <property type="entry name" value="EF_HAND_1"/>
    <property type="match status" value="1"/>
</dbReference>
<organism evidence="2 3">
    <name type="scientific">Trichonephila clavipes</name>
    <name type="common">Golden silk orbweaver</name>
    <name type="synonym">Nephila clavipes</name>
    <dbReference type="NCBI Taxonomy" id="2585209"/>
    <lineage>
        <taxon>Eukaryota</taxon>
        <taxon>Metazoa</taxon>
        <taxon>Ecdysozoa</taxon>
        <taxon>Arthropoda</taxon>
        <taxon>Chelicerata</taxon>
        <taxon>Arachnida</taxon>
        <taxon>Araneae</taxon>
        <taxon>Araneomorphae</taxon>
        <taxon>Entelegynae</taxon>
        <taxon>Araneoidea</taxon>
        <taxon>Nephilidae</taxon>
        <taxon>Trichonephila</taxon>
    </lineage>
</organism>
<feature type="domain" description="DUF5641" evidence="1">
    <location>
        <begin position="276"/>
        <end position="345"/>
    </location>
</feature>
<dbReference type="InterPro" id="IPR018247">
    <property type="entry name" value="EF_Hand_1_Ca_BS"/>
</dbReference>
<evidence type="ECO:0000259" key="1">
    <source>
        <dbReference type="Pfam" id="PF18701"/>
    </source>
</evidence>
<dbReference type="InterPro" id="IPR040676">
    <property type="entry name" value="DUF5641"/>
</dbReference>
<proteinExistence type="predicted"/>
<name>A0A8X7BMC4_TRICX</name>
<accession>A0A8X7BMC4</accession>
<sequence length="354" mass="40860">MHQVQSGSFENTHIEVGTVCSFLDLNLETTIYLDYSKNFCQFYNYLFIKFGCGWIRLAEIQTFSKDCHWKHVSSKNNPADLISRGCNVNELLRNEMGFSSPDLLTDEYEDNQLLPDPSYRELFAFRLINNIKAEKDFNKDKYLSAYELKRSTEFLARIEQLSASLALNCPNKAEIDVLKKVQAISKTSKLKALDPFLNENSLLRVGGSLINADLPFEAKHQIILPSKHKFTKLLFEHMHKKFFHIGAQGLVHPIRMQFWPINGKGISRKQYKIDRSLLKRNKWQFDKNNVAIGYLVLLKENDLPSCKWAMARILEVIYGTQGKFRVVKLKTASGILKRSISNIYLLPIENNQAN</sequence>
<dbReference type="AlphaFoldDB" id="A0A8X7BMC4"/>